<feature type="compositionally biased region" description="Polar residues" evidence="1">
    <location>
        <begin position="247"/>
        <end position="259"/>
    </location>
</feature>
<accession>A0AA38PGP4</accession>
<protein>
    <submittedName>
        <fullName evidence="3">Uncharacterized protein</fullName>
    </submittedName>
</protein>
<evidence type="ECO:0000313" key="4">
    <source>
        <dbReference type="Proteomes" id="UP001163846"/>
    </source>
</evidence>
<dbReference type="AlphaFoldDB" id="A0AA38PGP4"/>
<gene>
    <name evidence="3" type="ORF">F5878DRAFT_404239</name>
</gene>
<sequence length="298" mass="33188">MRLRAICSLFSTILLGVVFVTASPLPPNDRRSIHRRKSPTPISFYVGLWHDELRWLEQDPKVGPVQERQAATPVLCFNIYGCIGYIEREKRAFVRYLEITANRLPTLYFAGPLSKPVSRKFKDKKETYFESLTNIELLQRETKLSITDRRSYFQAAIAYMHILGLMKEEDLSTILAEILETMRKLQSAAAHIPPALNPPPPTSNPSASGSSLVNEQAAGTNTRSYLHQVLNDPDTALSKPTGGKGVSTVNEPENATKNPYFSVVLDGSTSPDRSGTNKRPMDNDASTDNANLKKAKHT</sequence>
<organism evidence="3 4">
    <name type="scientific">Lentinula raphanica</name>
    <dbReference type="NCBI Taxonomy" id="153919"/>
    <lineage>
        <taxon>Eukaryota</taxon>
        <taxon>Fungi</taxon>
        <taxon>Dikarya</taxon>
        <taxon>Basidiomycota</taxon>
        <taxon>Agaricomycotina</taxon>
        <taxon>Agaricomycetes</taxon>
        <taxon>Agaricomycetidae</taxon>
        <taxon>Agaricales</taxon>
        <taxon>Marasmiineae</taxon>
        <taxon>Omphalotaceae</taxon>
        <taxon>Lentinula</taxon>
    </lineage>
</organism>
<feature type="region of interest" description="Disordered" evidence="1">
    <location>
        <begin position="191"/>
        <end position="217"/>
    </location>
</feature>
<evidence type="ECO:0000313" key="3">
    <source>
        <dbReference type="EMBL" id="KAJ3842338.1"/>
    </source>
</evidence>
<keyword evidence="2" id="KW-0732">Signal</keyword>
<name>A0AA38PGP4_9AGAR</name>
<evidence type="ECO:0000256" key="2">
    <source>
        <dbReference type="SAM" id="SignalP"/>
    </source>
</evidence>
<dbReference type="Proteomes" id="UP001163846">
    <property type="component" value="Unassembled WGS sequence"/>
</dbReference>
<feature type="chain" id="PRO_5041323310" evidence="2">
    <location>
        <begin position="23"/>
        <end position="298"/>
    </location>
</feature>
<dbReference type="EMBL" id="MU806009">
    <property type="protein sequence ID" value="KAJ3842338.1"/>
    <property type="molecule type" value="Genomic_DNA"/>
</dbReference>
<keyword evidence="4" id="KW-1185">Reference proteome</keyword>
<comment type="caution">
    <text evidence="3">The sequence shown here is derived from an EMBL/GenBank/DDBJ whole genome shotgun (WGS) entry which is preliminary data.</text>
</comment>
<reference evidence="3" key="1">
    <citation type="submission" date="2022-08" db="EMBL/GenBank/DDBJ databases">
        <authorList>
            <consortium name="DOE Joint Genome Institute"/>
            <person name="Min B."/>
            <person name="Riley R."/>
            <person name="Sierra-Patev S."/>
            <person name="Naranjo-Ortiz M."/>
            <person name="Looney B."/>
            <person name="Konkel Z."/>
            <person name="Slot J.C."/>
            <person name="Sakamoto Y."/>
            <person name="Steenwyk J.L."/>
            <person name="Rokas A."/>
            <person name="Carro J."/>
            <person name="Camarero S."/>
            <person name="Ferreira P."/>
            <person name="Molpeceres G."/>
            <person name="Ruiz-Duenas F.J."/>
            <person name="Serrano A."/>
            <person name="Henrissat B."/>
            <person name="Drula E."/>
            <person name="Hughes K.W."/>
            <person name="Mata J.L."/>
            <person name="Ishikawa N.K."/>
            <person name="Vargas-Isla R."/>
            <person name="Ushijima S."/>
            <person name="Smith C.A."/>
            <person name="Ahrendt S."/>
            <person name="Andreopoulos W."/>
            <person name="He G."/>
            <person name="Labutti K."/>
            <person name="Lipzen A."/>
            <person name="Ng V."/>
            <person name="Sandor L."/>
            <person name="Barry K."/>
            <person name="Martinez A.T."/>
            <person name="Xiao Y."/>
            <person name="Gibbons J.G."/>
            <person name="Terashima K."/>
            <person name="Hibbett D.S."/>
            <person name="Grigoriev I.V."/>
        </authorList>
    </citation>
    <scope>NUCLEOTIDE SEQUENCE</scope>
    <source>
        <strain evidence="3">TFB9207</strain>
    </source>
</reference>
<feature type="signal peptide" evidence="2">
    <location>
        <begin position="1"/>
        <end position="22"/>
    </location>
</feature>
<feature type="region of interest" description="Disordered" evidence="1">
    <location>
        <begin position="232"/>
        <end position="298"/>
    </location>
</feature>
<evidence type="ECO:0000256" key="1">
    <source>
        <dbReference type="SAM" id="MobiDB-lite"/>
    </source>
</evidence>
<proteinExistence type="predicted"/>